<organism evidence="1 2">
    <name type="scientific">Fusarium phyllophilum</name>
    <dbReference type="NCBI Taxonomy" id="47803"/>
    <lineage>
        <taxon>Eukaryota</taxon>
        <taxon>Fungi</taxon>
        <taxon>Dikarya</taxon>
        <taxon>Ascomycota</taxon>
        <taxon>Pezizomycotina</taxon>
        <taxon>Sordariomycetes</taxon>
        <taxon>Hypocreomycetidae</taxon>
        <taxon>Hypocreales</taxon>
        <taxon>Nectriaceae</taxon>
        <taxon>Fusarium</taxon>
        <taxon>Fusarium fujikuroi species complex</taxon>
    </lineage>
</organism>
<keyword evidence="2" id="KW-1185">Reference proteome</keyword>
<name>A0A8H5I4N9_9HYPO</name>
<evidence type="ECO:0000313" key="1">
    <source>
        <dbReference type="EMBL" id="KAF5529392.1"/>
    </source>
</evidence>
<sequence length="244" mass="26957">MRHRWDDQPYDKVIKVNYGKSSATITRYDNSELFDAALEMGNSKPSLGSQKSIWDAITLPSTLSYLEGVDLSGTMPVTFKLKDKNDGGYQAEVPNSYADAVKLPLGKISTVAFFCHSGFRSESQRVSAIRRLCREAQKWPLTDGTTTRQRISRFFTGKGLDVPLPITSDLESDEVFPMPTTPTFNLLGVDTVPAVLQKCLGLLNQDDKDRFQQCLSDMFFNMALISAPAGSGKSHVTDVLSAVE</sequence>
<dbReference type="OrthoDB" id="6513042at2759"/>
<protein>
    <submittedName>
        <fullName evidence="1">Uncharacterized protein</fullName>
    </submittedName>
</protein>
<gene>
    <name evidence="1" type="ORF">FPHYL_14222</name>
</gene>
<proteinExistence type="predicted"/>
<accession>A0A8H5I4N9</accession>
<comment type="caution">
    <text evidence="1">The sequence shown here is derived from an EMBL/GenBank/DDBJ whole genome shotgun (WGS) entry which is preliminary data.</text>
</comment>
<dbReference type="AlphaFoldDB" id="A0A8H5I4N9"/>
<dbReference type="Proteomes" id="UP000582016">
    <property type="component" value="Unassembled WGS sequence"/>
</dbReference>
<dbReference type="EMBL" id="JAAOAQ010001242">
    <property type="protein sequence ID" value="KAF5529392.1"/>
    <property type="molecule type" value="Genomic_DNA"/>
</dbReference>
<evidence type="ECO:0000313" key="2">
    <source>
        <dbReference type="Proteomes" id="UP000582016"/>
    </source>
</evidence>
<reference evidence="1 2" key="1">
    <citation type="submission" date="2020-05" db="EMBL/GenBank/DDBJ databases">
        <title>Identification and distribution of gene clusters putatively required for synthesis of sphingolipid metabolism inhibitors in phylogenetically diverse species of the filamentous fungus Fusarium.</title>
        <authorList>
            <person name="Kim H.-S."/>
            <person name="Busman M."/>
            <person name="Brown D.W."/>
            <person name="Divon H."/>
            <person name="Uhlig S."/>
            <person name="Proctor R.H."/>
        </authorList>
    </citation>
    <scope>NUCLEOTIDE SEQUENCE [LARGE SCALE GENOMIC DNA]</scope>
    <source>
        <strain evidence="1 2">NRRL 13617</strain>
    </source>
</reference>
<feature type="non-terminal residue" evidence="1">
    <location>
        <position position="1"/>
    </location>
</feature>